<name>A0ABS1CP38_9GAMM</name>
<feature type="domain" description="HTH cro/C1-type" evidence="2">
    <location>
        <begin position="11"/>
        <end position="65"/>
    </location>
</feature>
<proteinExistence type="predicted"/>
<comment type="caution">
    <text evidence="3">The sequence shown here is derived from an EMBL/GenBank/DDBJ whole genome shotgun (WGS) entry which is preliminary data.</text>
</comment>
<dbReference type="PROSITE" id="PS50943">
    <property type="entry name" value="HTH_CROC1"/>
    <property type="match status" value="1"/>
</dbReference>
<dbReference type="Gene3D" id="1.10.260.40">
    <property type="entry name" value="lambda repressor-like DNA-binding domains"/>
    <property type="match status" value="1"/>
</dbReference>
<dbReference type="SUPFAM" id="SSF47413">
    <property type="entry name" value="lambda repressor-like DNA-binding domains"/>
    <property type="match status" value="1"/>
</dbReference>
<dbReference type="Proteomes" id="UP000748752">
    <property type="component" value="Unassembled WGS sequence"/>
</dbReference>
<dbReference type="Pfam" id="PF01381">
    <property type="entry name" value="HTH_3"/>
    <property type="match status" value="1"/>
</dbReference>
<dbReference type="SMART" id="SM00530">
    <property type="entry name" value="HTH_XRE"/>
    <property type="match status" value="1"/>
</dbReference>
<evidence type="ECO:0000256" key="1">
    <source>
        <dbReference type="ARBA" id="ARBA00023125"/>
    </source>
</evidence>
<keyword evidence="1" id="KW-0238">DNA-binding</keyword>
<evidence type="ECO:0000259" key="2">
    <source>
        <dbReference type="PROSITE" id="PS50943"/>
    </source>
</evidence>
<organism evidence="3 4">
    <name type="scientific">Thiohalocapsa halophila</name>
    <dbReference type="NCBI Taxonomy" id="69359"/>
    <lineage>
        <taxon>Bacteria</taxon>
        <taxon>Pseudomonadati</taxon>
        <taxon>Pseudomonadota</taxon>
        <taxon>Gammaproteobacteria</taxon>
        <taxon>Chromatiales</taxon>
        <taxon>Chromatiaceae</taxon>
        <taxon>Thiohalocapsa</taxon>
    </lineage>
</organism>
<keyword evidence="4" id="KW-1185">Reference proteome</keyword>
<dbReference type="RefSeq" id="WP_200242824.1">
    <property type="nucleotide sequence ID" value="NZ_NRRV01000108.1"/>
</dbReference>
<reference evidence="3 4" key="1">
    <citation type="journal article" date="2020" name="Microorganisms">
        <title>Osmotic Adaptation and Compatible Solute Biosynthesis of Phototrophic Bacteria as Revealed from Genome Analyses.</title>
        <authorList>
            <person name="Imhoff J.F."/>
            <person name="Rahn T."/>
            <person name="Kunzel S."/>
            <person name="Keller A."/>
            <person name="Neulinger S.C."/>
        </authorList>
    </citation>
    <scope>NUCLEOTIDE SEQUENCE [LARGE SCALE GENOMIC DNA]</scope>
    <source>
        <strain evidence="3 4">DSM 6210</strain>
    </source>
</reference>
<evidence type="ECO:0000313" key="3">
    <source>
        <dbReference type="EMBL" id="MBK1633697.1"/>
    </source>
</evidence>
<accession>A0ABS1CP38</accession>
<dbReference type="CDD" id="cd00093">
    <property type="entry name" value="HTH_XRE"/>
    <property type="match status" value="1"/>
</dbReference>
<dbReference type="EMBL" id="NRRV01000108">
    <property type="protein sequence ID" value="MBK1633697.1"/>
    <property type="molecule type" value="Genomic_DNA"/>
</dbReference>
<dbReference type="PANTHER" id="PTHR46797:SF1">
    <property type="entry name" value="METHYLPHOSPHONATE SYNTHASE"/>
    <property type="match status" value="1"/>
</dbReference>
<dbReference type="InterPro" id="IPR001387">
    <property type="entry name" value="Cro/C1-type_HTH"/>
</dbReference>
<evidence type="ECO:0000313" key="4">
    <source>
        <dbReference type="Proteomes" id="UP000748752"/>
    </source>
</evidence>
<dbReference type="InterPro" id="IPR050807">
    <property type="entry name" value="TransReg_Diox_bact_type"/>
</dbReference>
<dbReference type="InterPro" id="IPR010982">
    <property type="entry name" value="Lambda_DNA-bd_dom_sf"/>
</dbReference>
<protein>
    <recommendedName>
        <fullName evidence="2">HTH cro/C1-type domain-containing protein</fullName>
    </recommendedName>
</protein>
<sequence length="83" mass="9153">MEPEQAFGIVLRDLRRRRSLSQEALAQESELDRTFISLLERGLRQPSLTTILQLAGPLGVRPERLLADVVAVLAGEGEDRAAS</sequence>
<gene>
    <name evidence="3" type="ORF">CKO31_23735</name>
</gene>
<dbReference type="PANTHER" id="PTHR46797">
    <property type="entry name" value="HTH-TYPE TRANSCRIPTIONAL REGULATOR"/>
    <property type="match status" value="1"/>
</dbReference>